<reference evidence="1 2" key="1">
    <citation type="journal article" date="2024" name="Chem. Sci.">
        <title>Discovery of megapolipeptins by genome mining of a Burkholderiales bacteria collection.</title>
        <authorList>
            <person name="Paulo B.S."/>
            <person name="Recchia M.J.J."/>
            <person name="Lee S."/>
            <person name="Fergusson C.H."/>
            <person name="Romanowski S.B."/>
            <person name="Hernandez A."/>
            <person name="Krull N."/>
            <person name="Liu D.Y."/>
            <person name="Cavanagh H."/>
            <person name="Bos A."/>
            <person name="Gray C.A."/>
            <person name="Murphy B.T."/>
            <person name="Linington R.G."/>
            <person name="Eustaquio A.S."/>
        </authorList>
    </citation>
    <scope>NUCLEOTIDE SEQUENCE [LARGE SCALE GENOMIC DNA]</scope>
    <source>
        <strain evidence="1 2">RL16-012-BIC-B</strain>
    </source>
</reference>
<keyword evidence="2" id="KW-1185">Reference proteome</keyword>
<evidence type="ECO:0000313" key="2">
    <source>
        <dbReference type="Proteomes" id="UP001629249"/>
    </source>
</evidence>
<gene>
    <name evidence="1" type="ORF">PQR66_03275</name>
</gene>
<sequence>MTANINIPASLRAKIDRAVAAAIDPDYRKYPHLFRVYRIPNKEIIKHQERELIIQCEAKPGEPQANALPNDLELSRYNPISGVFKIIPKTTLKQAGWRKIAGIVQCAQPQEFIDTETGEILTNRDIFMRSINVGIGYSISERYLGALVTFDECTEKELPFIRFVLCARNKRGGLIMDIHELVNVWLDIKGIEAKGGHLARKRRSMIDMLKKRKILANDTTLTPHFQLRAKVSRKEAVQEETDIVRLVDPRPKPGCSLEEKYLRLFPESANLPRWTESQRRLHQQYAGIERGIWAGCWSTR</sequence>
<dbReference type="RefSeq" id="WP_408331901.1">
    <property type="nucleotide sequence ID" value="NZ_JAQQFH010000024.1"/>
</dbReference>
<dbReference type="EMBL" id="JAQQFN010000002">
    <property type="protein sequence ID" value="MFL9882029.1"/>
    <property type="molecule type" value="Genomic_DNA"/>
</dbReference>
<name>A0ABW8ZJ93_9BURK</name>
<evidence type="ECO:0000313" key="1">
    <source>
        <dbReference type="EMBL" id="MFL9882029.1"/>
    </source>
</evidence>
<protein>
    <submittedName>
        <fullName evidence="1">Uncharacterized protein</fullName>
    </submittedName>
</protein>
<dbReference type="Proteomes" id="UP001629249">
    <property type="component" value="Unassembled WGS sequence"/>
</dbReference>
<organism evidence="1 2">
    <name type="scientific">Paraburkholderia agricolaris</name>
    <dbReference type="NCBI Taxonomy" id="2152888"/>
    <lineage>
        <taxon>Bacteria</taxon>
        <taxon>Pseudomonadati</taxon>
        <taxon>Pseudomonadota</taxon>
        <taxon>Betaproteobacteria</taxon>
        <taxon>Burkholderiales</taxon>
        <taxon>Burkholderiaceae</taxon>
        <taxon>Paraburkholderia</taxon>
    </lineage>
</organism>
<accession>A0ABW8ZJ93</accession>
<proteinExistence type="predicted"/>
<comment type="caution">
    <text evidence="1">The sequence shown here is derived from an EMBL/GenBank/DDBJ whole genome shotgun (WGS) entry which is preliminary data.</text>
</comment>